<organism evidence="3 4">
    <name type="scientific">Nocardioides glacieisoli</name>
    <dbReference type="NCBI Taxonomy" id="1168730"/>
    <lineage>
        <taxon>Bacteria</taxon>
        <taxon>Bacillati</taxon>
        <taxon>Actinomycetota</taxon>
        <taxon>Actinomycetes</taxon>
        <taxon>Propionibacteriales</taxon>
        <taxon>Nocardioidaceae</taxon>
        <taxon>Nocardioides</taxon>
    </lineage>
</organism>
<proteinExistence type="predicted"/>
<name>A0A4Q2RTI9_9ACTN</name>
<evidence type="ECO:0000313" key="4">
    <source>
        <dbReference type="Proteomes" id="UP000291838"/>
    </source>
</evidence>
<evidence type="ECO:0000256" key="2">
    <source>
        <dbReference type="SAM" id="SignalP"/>
    </source>
</evidence>
<protein>
    <recommendedName>
        <fullName evidence="5">DUF1579 domain-containing protein</fullName>
    </recommendedName>
</protein>
<dbReference type="AlphaFoldDB" id="A0A4Q2RTI9"/>
<keyword evidence="2" id="KW-0732">Signal</keyword>
<dbReference type="EMBL" id="SDWS01000002">
    <property type="protein sequence ID" value="RYB92401.1"/>
    <property type="molecule type" value="Genomic_DNA"/>
</dbReference>
<comment type="caution">
    <text evidence="3">The sequence shown here is derived from an EMBL/GenBank/DDBJ whole genome shotgun (WGS) entry which is preliminary data.</text>
</comment>
<accession>A0A4Q2RTI9</accession>
<feature type="chain" id="PRO_5039532787" description="DUF1579 domain-containing protein" evidence="2">
    <location>
        <begin position="26"/>
        <end position="194"/>
    </location>
</feature>
<dbReference type="RefSeq" id="WP_129474006.1">
    <property type="nucleotide sequence ID" value="NZ_SDWS01000002.1"/>
</dbReference>
<reference evidence="3 4" key="1">
    <citation type="submission" date="2019-01" db="EMBL/GenBank/DDBJ databases">
        <title>Novel species of Nocardioides.</title>
        <authorList>
            <person name="Liu Q."/>
            <person name="Xin Y.-H."/>
        </authorList>
    </citation>
    <scope>NUCLEOTIDE SEQUENCE [LARGE SCALE GENOMIC DNA]</scope>
    <source>
        <strain evidence="3 4">HLT3-15</strain>
    </source>
</reference>
<feature type="region of interest" description="Disordered" evidence="1">
    <location>
        <begin position="27"/>
        <end position="68"/>
    </location>
</feature>
<keyword evidence="4" id="KW-1185">Reference proteome</keyword>
<gene>
    <name evidence="3" type="ORF">EUA06_05445</name>
</gene>
<dbReference type="PROSITE" id="PS51257">
    <property type="entry name" value="PROKAR_LIPOPROTEIN"/>
    <property type="match status" value="1"/>
</dbReference>
<evidence type="ECO:0008006" key="5">
    <source>
        <dbReference type="Google" id="ProtNLM"/>
    </source>
</evidence>
<dbReference type="Proteomes" id="UP000291838">
    <property type="component" value="Unassembled WGS sequence"/>
</dbReference>
<evidence type="ECO:0000256" key="1">
    <source>
        <dbReference type="SAM" id="MobiDB-lite"/>
    </source>
</evidence>
<evidence type="ECO:0000313" key="3">
    <source>
        <dbReference type="EMBL" id="RYB92401.1"/>
    </source>
</evidence>
<feature type="signal peptide" evidence="2">
    <location>
        <begin position="1"/>
        <end position="25"/>
    </location>
</feature>
<sequence length="194" mass="20290">MIKRHRSPRHRTVAVAVLGVLTLTAGCGSSDGGSPEDANTPTSSSTEAPPEPETETEAAEATPIDGTWTTPTLAAADFRRVLAAHGLGTHADTFLSEYGDAVDLTLELGGGFWTLSSSIDGGATALADRGSFELDGTKVVVRPSSGGRNTFRWKVAGDELTLDLVSTTEPPYEGVPAETFLRGLYTASSFRSMS</sequence>